<keyword evidence="6" id="KW-0812">Transmembrane</keyword>
<dbReference type="SMART" id="SM00283">
    <property type="entry name" value="MA"/>
    <property type="match status" value="1"/>
</dbReference>
<dbReference type="PANTHER" id="PTHR32089">
    <property type="entry name" value="METHYL-ACCEPTING CHEMOTAXIS PROTEIN MCPB"/>
    <property type="match status" value="1"/>
</dbReference>
<dbReference type="PROSITE" id="PS50192">
    <property type="entry name" value="T_SNARE"/>
    <property type="match status" value="1"/>
</dbReference>
<protein>
    <submittedName>
        <fullName evidence="10">Methyl-accepting chemotaxis protein</fullName>
    </submittedName>
</protein>
<dbReference type="CDD" id="cd06225">
    <property type="entry name" value="HAMP"/>
    <property type="match status" value="1"/>
</dbReference>
<reference evidence="11" key="1">
    <citation type="journal article" date="2019" name="Int. J. Syst. Evol. Microbiol.">
        <title>The Global Catalogue of Microorganisms (GCM) 10K type strain sequencing project: providing services to taxonomists for standard genome sequencing and annotation.</title>
        <authorList>
            <consortium name="The Broad Institute Genomics Platform"/>
            <consortium name="The Broad Institute Genome Sequencing Center for Infectious Disease"/>
            <person name="Wu L."/>
            <person name="Ma J."/>
        </authorList>
    </citation>
    <scope>NUCLEOTIDE SEQUENCE [LARGE SCALE GENOMIC DNA]</scope>
    <source>
        <strain evidence="11">KCTC 42424</strain>
    </source>
</reference>
<evidence type="ECO:0000259" key="8">
    <source>
        <dbReference type="PROSITE" id="PS50192"/>
    </source>
</evidence>
<feature type="domain" description="T-SNARE coiled-coil homology" evidence="8">
    <location>
        <begin position="454"/>
        <end position="516"/>
    </location>
</feature>
<evidence type="ECO:0000259" key="7">
    <source>
        <dbReference type="PROSITE" id="PS50111"/>
    </source>
</evidence>
<evidence type="ECO:0000256" key="5">
    <source>
        <dbReference type="PROSITE-ProRule" id="PRU00284"/>
    </source>
</evidence>
<dbReference type="PRINTS" id="PR00260">
    <property type="entry name" value="CHEMTRNSDUCR"/>
</dbReference>
<dbReference type="CDD" id="cd11386">
    <property type="entry name" value="MCP_signal"/>
    <property type="match status" value="1"/>
</dbReference>
<proteinExistence type="inferred from homology"/>
<keyword evidence="2" id="KW-0997">Cell inner membrane</keyword>
<feature type="transmembrane region" description="Helical" evidence="6">
    <location>
        <begin position="13"/>
        <end position="34"/>
    </location>
</feature>
<name>A0ABV7VRC0_9GAMM</name>
<keyword evidence="11" id="KW-1185">Reference proteome</keyword>
<evidence type="ECO:0000256" key="1">
    <source>
        <dbReference type="ARBA" id="ARBA00004429"/>
    </source>
</evidence>
<accession>A0ABV7VRC0</accession>
<dbReference type="InterPro" id="IPR004090">
    <property type="entry name" value="Chemotax_Me-accpt_rcpt"/>
</dbReference>
<comment type="subcellular location">
    <subcellularLocation>
        <location evidence="1">Cell inner membrane</location>
        <topology evidence="1">Multi-pass membrane protein</topology>
    </subcellularLocation>
</comment>
<evidence type="ECO:0000313" key="11">
    <source>
        <dbReference type="Proteomes" id="UP001595722"/>
    </source>
</evidence>
<dbReference type="Pfam" id="PF00672">
    <property type="entry name" value="HAMP"/>
    <property type="match status" value="1"/>
</dbReference>
<feature type="domain" description="Methyl-accepting transducer" evidence="7">
    <location>
        <begin position="267"/>
        <end position="503"/>
    </location>
</feature>
<dbReference type="InterPro" id="IPR004089">
    <property type="entry name" value="MCPsignal_dom"/>
</dbReference>
<evidence type="ECO:0000256" key="6">
    <source>
        <dbReference type="SAM" id="Phobius"/>
    </source>
</evidence>
<organism evidence="10 11">
    <name type="scientific">Bacterioplanoides pacificum</name>
    <dbReference type="NCBI Taxonomy" id="1171596"/>
    <lineage>
        <taxon>Bacteria</taxon>
        <taxon>Pseudomonadati</taxon>
        <taxon>Pseudomonadota</taxon>
        <taxon>Gammaproteobacteria</taxon>
        <taxon>Oceanospirillales</taxon>
        <taxon>Oceanospirillaceae</taxon>
        <taxon>Bacterioplanoides</taxon>
    </lineage>
</organism>
<dbReference type="Gene3D" id="1.10.287.950">
    <property type="entry name" value="Methyl-accepting chemotaxis protein"/>
    <property type="match status" value="1"/>
</dbReference>
<comment type="similarity">
    <text evidence="4">Belongs to the methyl-accepting chemotaxis (MCP) protein family.</text>
</comment>
<dbReference type="EMBL" id="JBHRYB010000005">
    <property type="protein sequence ID" value="MFC3680004.1"/>
    <property type="molecule type" value="Genomic_DNA"/>
</dbReference>
<sequence length="539" mass="57856">MNLLSSLSIKVKILLLAGVSIIGFLISLMVNYNINSANAERLQMIQKTFFPVVQDSKANLVRLEQIKELFSTAVSAGEMDFVNSAEKISLQVGDSFDTLEAIWPQRAGEVRAMRSAFNRYYQAAKSLSVGMLNGSLDPAGLPAAVQNMNDSLSDAKNYMEDYSREGLQAFNQTVDQSNQATRQALSLGVVVTTVTIAVLLFVAWTTSTVISSSVERLVRSLKSIASGDGDLTQRIDKTSDDELGEVVYWFNQFIDKLHHNIGEVVTSIGPLANVSADLGSLTSQTSQIAEKQSHATAEVSRVVEDMVGSVREVSGNASSAAEAATEADQAAKEGRSIVSETVNSINGLAQEVERASDVIRQLESDTANVGSILDVIKGIAEQTNLLALNAAIEAARAGEQGRGFAVVADEVRTLASRTQDSTQEIQAVIEQLQGAARSAVGVMTESQQRAQSSVDQAAKTDESLRAITEKVESINLMNSQIASATERQQEAAYSIKDNVEGIKETSEHAMTSMVKVEAASSALTDISRSLKNVTDQFKV</sequence>
<gene>
    <name evidence="10" type="ORF">ACFOMG_07740</name>
</gene>
<dbReference type="SUPFAM" id="SSF58104">
    <property type="entry name" value="Methyl-accepting chemotaxis protein (MCP) signaling domain"/>
    <property type="match status" value="1"/>
</dbReference>
<evidence type="ECO:0000256" key="3">
    <source>
        <dbReference type="ARBA" id="ARBA00023224"/>
    </source>
</evidence>
<dbReference type="SMART" id="SM00304">
    <property type="entry name" value="HAMP"/>
    <property type="match status" value="1"/>
</dbReference>
<dbReference type="InterPro" id="IPR000727">
    <property type="entry name" value="T_SNARE_dom"/>
</dbReference>
<dbReference type="RefSeq" id="WP_376865828.1">
    <property type="nucleotide sequence ID" value="NZ_JBHRYB010000005.1"/>
</dbReference>
<comment type="caution">
    <text evidence="10">The sequence shown here is derived from an EMBL/GenBank/DDBJ whole genome shotgun (WGS) entry which is preliminary data.</text>
</comment>
<evidence type="ECO:0000256" key="4">
    <source>
        <dbReference type="ARBA" id="ARBA00029447"/>
    </source>
</evidence>
<dbReference type="PROSITE" id="PS50111">
    <property type="entry name" value="CHEMOTAXIS_TRANSDUC_2"/>
    <property type="match status" value="1"/>
</dbReference>
<keyword evidence="6" id="KW-1133">Transmembrane helix</keyword>
<keyword evidence="3 5" id="KW-0807">Transducer</keyword>
<dbReference type="InterPro" id="IPR003660">
    <property type="entry name" value="HAMP_dom"/>
</dbReference>
<dbReference type="Proteomes" id="UP001595722">
    <property type="component" value="Unassembled WGS sequence"/>
</dbReference>
<dbReference type="PROSITE" id="PS50885">
    <property type="entry name" value="HAMP"/>
    <property type="match status" value="1"/>
</dbReference>
<evidence type="ECO:0000259" key="9">
    <source>
        <dbReference type="PROSITE" id="PS50885"/>
    </source>
</evidence>
<evidence type="ECO:0000256" key="2">
    <source>
        <dbReference type="ARBA" id="ARBA00022519"/>
    </source>
</evidence>
<feature type="domain" description="HAMP" evidence="9">
    <location>
        <begin position="208"/>
        <end position="262"/>
    </location>
</feature>
<dbReference type="Pfam" id="PF00015">
    <property type="entry name" value="MCPsignal"/>
    <property type="match status" value="1"/>
</dbReference>
<dbReference type="PANTHER" id="PTHR32089:SF112">
    <property type="entry name" value="LYSOZYME-LIKE PROTEIN-RELATED"/>
    <property type="match status" value="1"/>
</dbReference>
<keyword evidence="6" id="KW-0472">Membrane</keyword>
<keyword evidence="2" id="KW-1003">Cell membrane</keyword>
<feature type="transmembrane region" description="Helical" evidence="6">
    <location>
        <begin position="184"/>
        <end position="204"/>
    </location>
</feature>
<evidence type="ECO:0000313" key="10">
    <source>
        <dbReference type="EMBL" id="MFC3680004.1"/>
    </source>
</evidence>